<dbReference type="NCBIfam" id="TIGR01533">
    <property type="entry name" value="lipo_e_P4"/>
    <property type="match status" value="1"/>
</dbReference>
<evidence type="ECO:0000313" key="3">
    <source>
        <dbReference type="EMBL" id="MEL0615620.1"/>
    </source>
</evidence>
<dbReference type="Pfam" id="PF03767">
    <property type="entry name" value="Acid_phosphat_B"/>
    <property type="match status" value="1"/>
</dbReference>
<accession>A0ABU9GBK4</accession>
<sequence>MPITSSSQARVSLLARATRVATLAGIMGLGVAPISQAAETPEAAQCPPAAYAMALRYQQQSAEVAALQRQSYALATRQLETLLASRDDEKPVAIMTDLDETVIDNSALLVRDLKACHDFTGWDTWKAWEREGKPTLIPGAREFLELAASRGVAIYYVSDRYEENKDATVTTLKALGLPGVDDAHVRLLGPSKSVRRQAIAEDHDIVMQLGDSLHDFADDFSDKTPEQQKALVAEQAQHFGKDWIMLPNASYGSWSEATLTAWDKPFSDR</sequence>
<feature type="signal peptide" evidence="2">
    <location>
        <begin position="1"/>
        <end position="37"/>
    </location>
</feature>
<dbReference type="EMBL" id="JBAKAP010000002">
    <property type="protein sequence ID" value="MEL0615620.1"/>
    <property type="molecule type" value="Genomic_DNA"/>
</dbReference>
<name>A0ABU9GBK4_COBMA</name>
<proteinExistence type="predicted"/>
<dbReference type="InterPro" id="IPR006423">
    <property type="entry name" value="Lipo_e_P4"/>
</dbReference>
<dbReference type="SUPFAM" id="SSF56784">
    <property type="entry name" value="HAD-like"/>
    <property type="match status" value="1"/>
</dbReference>
<protein>
    <submittedName>
        <fullName evidence="3">5'-nucleotidase, lipoprotein e(P4) family</fullName>
    </submittedName>
</protein>
<reference evidence="3 4" key="1">
    <citation type="submission" date="2024-02" db="EMBL/GenBank/DDBJ databases">
        <title>Bacteria isolated from the canopy kelp, Nereocystis luetkeana.</title>
        <authorList>
            <person name="Pfister C.A."/>
            <person name="Younker I.T."/>
            <person name="Light S.H."/>
        </authorList>
    </citation>
    <scope>NUCLEOTIDE SEQUENCE [LARGE SCALE GENOMIC DNA]</scope>
    <source>
        <strain evidence="3 4">TI.5.07</strain>
    </source>
</reference>
<keyword evidence="3" id="KW-0449">Lipoprotein</keyword>
<dbReference type="PANTHER" id="PTHR31284">
    <property type="entry name" value="ACID PHOSPHATASE-LIKE PROTEIN"/>
    <property type="match status" value="1"/>
</dbReference>
<dbReference type="SFLD" id="SFLDS00003">
    <property type="entry name" value="Haloacid_Dehalogenase"/>
    <property type="match status" value="1"/>
</dbReference>
<evidence type="ECO:0000256" key="2">
    <source>
        <dbReference type="SAM" id="SignalP"/>
    </source>
</evidence>
<evidence type="ECO:0000256" key="1">
    <source>
        <dbReference type="ARBA" id="ARBA00022729"/>
    </source>
</evidence>
<dbReference type="InterPro" id="IPR036412">
    <property type="entry name" value="HAD-like_sf"/>
</dbReference>
<feature type="chain" id="PRO_5045334206" evidence="2">
    <location>
        <begin position="38"/>
        <end position="269"/>
    </location>
</feature>
<keyword evidence="1 2" id="KW-0732">Signal</keyword>
<dbReference type="CDD" id="cd07534">
    <property type="entry name" value="HAD_CAP"/>
    <property type="match status" value="1"/>
</dbReference>
<gene>
    <name evidence="3" type="ORF">V6243_02165</name>
</gene>
<keyword evidence="4" id="KW-1185">Reference proteome</keyword>
<comment type="caution">
    <text evidence="3">The sequence shown here is derived from an EMBL/GenBank/DDBJ whole genome shotgun (WGS) entry which is preliminary data.</text>
</comment>
<dbReference type="PIRSF" id="PIRSF019271">
    <property type="entry name" value="Acid_Ptase_C"/>
    <property type="match status" value="1"/>
</dbReference>
<dbReference type="Gene3D" id="3.40.50.1000">
    <property type="entry name" value="HAD superfamily/HAD-like"/>
    <property type="match status" value="1"/>
</dbReference>
<dbReference type="PANTHER" id="PTHR31284:SF10">
    <property type="entry name" value="ACID PHOSPHATASE-LIKE PROTEIN"/>
    <property type="match status" value="1"/>
</dbReference>
<organism evidence="3 4">
    <name type="scientific">Cobetia marina</name>
    <name type="common">Deleya marina</name>
    <dbReference type="NCBI Taxonomy" id="28258"/>
    <lineage>
        <taxon>Bacteria</taxon>
        <taxon>Pseudomonadati</taxon>
        <taxon>Pseudomonadota</taxon>
        <taxon>Gammaproteobacteria</taxon>
        <taxon>Oceanospirillales</taxon>
        <taxon>Halomonadaceae</taxon>
        <taxon>Cobetia</taxon>
    </lineage>
</organism>
<dbReference type="SFLD" id="SFLDG01125">
    <property type="entry name" value="C1.1:_Acid_Phosphatase_Like"/>
    <property type="match status" value="1"/>
</dbReference>
<dbReference type="InterPro" id="IPR023214">
    <property type="entry name" value="HAD_sf"/>
</dbReference>
<dbReference type="Proteomes" id="UP001378242">
    <property type="component" value="Unassembled WGS sequence"/>
</dbReference>
<dbReference type="RefSeq" id="WP_341541727.1">
    <property type="nucleotide sequence ID" value="NZ_JBAKAP010000002.1"/>
</dbReference>
<evidence type="ECO:0000313" key="4">
    <source>
        <dbReference type="Proteomes" id="UP001378242"/>
    </source>
</evidence>
<dbReference type="InterPro" id="IPR005519">
    <property type="entry name" value="Acid_phosphat_B-like"/>
</dbReference>